<sequence>MAKLTIAAVTIATLAGCSGLNQNKEMFASHAESVNILFLQVPGDTMERANMLVPENAEIKTINSTPSDTSSVLGVLNRIFGIEIVSISGEMKK</sequence>
<dbReference type="AlphaFoldDB" id="A0A6N6RVF4"/>
<dbReference type="PROSITE" id="PS51257">
    <property type="entry name" value="PROKAR_LIPOPROTEIN"/>
    <property type="match status" value="1"/>
</dbReference>
<comment type="caution">
    <text evidence="1">The sequence shown here is derived from an EMBL/GenBank/DDBJ whole genome shotgun (WGS) entry which is preliminary data.</text>
</comment>
<proteinExistence type="predicted"/>
<dbReference type="EMBL" id="WBVP01000004">
    <property type="protein sequence ID" value="KAB2825696.1"/>
    <property type="molecule type" value="Genomic_DNA"/>
</dbReference>
<accession>A0A6N6RVF4</accession>
<dbReference type="Proteomes" id="UP000434870">
    <property type="component" value="Unassembled WGS sequence"/>
</dbReference>
<organism evidence="1 2">
    <name type="scientific">Aliivibrio finisterrensis</name>
    <dbReference type="NCBI Taxonomy" id="511998"/>
    <lineage>
        <taxon>Bacteria</taxon>
        <taxon>Pseudomonadati</taxon>
        <taxon>Pseudomonadota</taxon>
        <taxon>Gammaproteobacteria</taxon>
        <taxon>Vibrionales</taxon>
        <taxon>Vibrionaceae</taxon>
        <taxon>Aliivibrio</taxon>
    </lineage>
</organism>
<gene>
    <name evidence="1" type="ORF">F8B77_05515</name>
</gene>
<name>A0A6N6RVF4_9GAMM</name>
<evidence type="ECO:0000313" key="1">
    <source>
        <dbReference type="EMBL" id="KAB2825696.1"/>
    </source>
</evidence>
<protein>
    <submittedName>
        <fullName evidence="1">tRNA modification GTPase</fullName>
    </submittedName>
</protein>
<reference evidence="1 2" key="1">
    <citation type="submission" date="2019-09" db="EMBL/GenBank/DDBJ databases">
        <title>Genome of Aliivibrio finisterrensis LMG 23869 (type strain).</title>
        <authorList>
            <person name="Bowman J.P."/>
        </authorList>
    </citation>
    <scope>NUCLEOTIDE SEQUENCE [LARGE SCALE GENOMIC DNA]</scope>
    <source>
        <strain evidence="1 2">LMG 23869</strain>
    </source>
</reference>
<evidence type="ECO:0000313" key="2">
    <source>
        <dbReference type="Proteomes" id="UP000434870"/>
    </source>
</evidence>